<comment type="caution">
    <text evidence="4">The sequence shown here is derived from an EMBL/GenBank/DDBJ whole genome shotgun (WGS) entry which is preliminary data.</text>
</comment>
<dbReference type="Proteomes" id="UP001168528">
    <property type="component" value="Unassembled WGS sequence"/>
</dbReference>
<organism evidence="4 5">
    <name type="scientific">Rhodocytophaga aerolata</name>
    <dbReference type="NCBI Taxonomy" id="455078"/>
    <lineage>
        <taxon>Bacteria</taxon>
        <taxon>Pseudomonadati</taxon>
        <taxon>Bacteroidota</taxon>
        <taxon>Cytophagia</taxon>
        <taxon>Cytophagales</taxon>
        <taxon>Rhodocytophagaceae</taxon>
        <taxon>Rhodocytophaga</taxon>
    </lineage>
</organism>
<keyword evidence="5" id="KW-1185">Reference proteome</keyword>
<dbReference type="SUPFAM" id="SSF53335">
    <property type="entry name" value="S-adenosyl-L-methionine-dependent methyltransferases"/>
    <property type="match status" value="1"/>
</dbReference>
<dbReference type="InterPro" id="IPR029063">
    <property type="entry name" value="SAM-dependent_MTases_sf"/>
</dbReference>
<dbReference type="PANTHER" id="PTHR43861:SF3">
    <property type="entry name" value="PUTATIVE (AFU_ORTHOLOGUE AFUA_2G14390)-RELATED"/>
    <property type="match status" value="1"/>
</dbReference>
<evidence type="ECO:0000256" key="2">
    <source>
        <dbReference type="SAM" id="SignalP"/>
    </source>
</evidence>
<protein>
    <submittedName>
        <fullName evidence="4">Class I SAM-dependent methyltransferase</fullName>
        <ecNumber evidence="4">2.1.-.-</ecNumber>
    </submittedName>
</protein>
<evidence type="ECO:0000313" key="5">
    <source>
        <dbReference type="Proteomes" id="UP001168528"/>
    </source>
</evidence>
<feature type="signal peptide" evidence="2">
    <location>
        <begin position="1"/>
        <end position="24"/>
    </location>
</feature>
<dbReference type="PANTHER" id="PTHR43861">
    <property type="entry name" value="TRANS-ACONITATE 2-METHYLTRANSFERASE-RELATED"/>
    <property type="match status" value="1"/>
</dbReference>
<sequence>MYNYVKSIHVFLFFLLLCSQGACAQKRAEKGKANQADSIYQYKASQSPDGTGKYYMGREIAQVMGHQGASWLERPGREKEERTDVLLQALQLKSTDVVADIGAGTGYFTFRISPLVPQGKVMAVDIQQEMIDYLNTNKAKQKATNVEAVLGTIQDPNLPPASVDLVLFVDAYHEFSHPREMMQAIAKSLKPGGRVALVEYRAEDPDVPIRPRHKMTIAQAAKEMEAVGLKLKNTSDVLPQQHLLFFEKATN</sequence>
<evidence type="ECO:0000256" key="1">
    <source>
        <dbReference type="ARBA" id="ARBA00022679"/>
    </source>
</evidence>
<dbReference type="EC" id="2.1.-.-" evidence="4"/>
<dbReference type="RefSeq" id="WP_302035625.1">
    <property type="nucleotide sequence ID" value="NZ_JAUKPO010000001.1"/>
</dbReference>
<reference evidence="4" key="1">
    <citation type="submission" date="2023-07" db="EMBL/GenBank/DDBJ databases">
        <title>The genome sequence of Rhodocytophaga aerolata KACC 12507.</title>
        <authorList>
            <person name="Zhang X."/>
        </authorList>
    </citation>
    <scope>NUCLEOTIDE SEQUENCE</scope>
    <source>
        <strain evidence="4">KACC 12507</strain>
    </source>
</reference>
<name>A0ABT8R0P0_9BACT</name>
<dbReference type="GO" id="GO:0008168">
    <property type="term" value="F:methyltransferase activity"/>
    <property type="evidence" value="ECO:0007669"/>
    <property type="project" value="UniProtKB-KW"/>
</dbReference>
<gene>
    <name evidence="4" type="ORF">Q0590_01105</name>
</gene>
<proteinExistence type="predicted"/>
<dbReference type="EMBL" id="JAUKPO010000001">
    <property type="protein sequence ID" value="MDO1444823.1"/>
    <property type="molecule type" value="Genomic_DNA"/>
</dbReference>
<dbReference type="Pfam" id="PF13847">
    <property type="entry name" value="Methyltransf_31"/>
    <property type="match status" value="1"/>
</dbReference>
<keyword evidence="1 4" id="KW-0808">Transferase</keyword>
<keyword evidence="2" id="KW-0732">Signal</keyword>
<keyword evidence="4" id="KW-0489">Methyltransferase</keyword>
<dbReference type="InterPro" id="IPR025714">
    <property type="entry name" value="Methyltranfer_dom"/>
</dbReference>
<feature type="domain" description="Methyltransferase" evidence="3">
    <location>
        <begin position="93"/>
        <end position="204"/>
    </location>
</feature>
<accession>A0ABT8R0P0</accession>
<evidence type="ECO:0000259" key="3">
    <source>
        <dbReference type="Pfam" id="PF13847"/>
    </source>
</evidence>
<feature type="chain" id="PRO_5045804247" evidence="2">
    <location>
        <begin position="25"/>
        <end position="251"/>
    </location>
</feature>
<dbReference type="Gene3D" id="3.40.50.150">
    <property type="entry name" value="Vaccinia Virus protein VP39"/>
    <property type="match status" value="1"/>
</dbReference>
<dbReference type="GO" id="GO:0032259">
    <property type="term" value="P:methylation"/>
    <property type="evidence" value="ECO:0007669"/>
    <property type="project" value="UniProtKB-KW"/>
</dbReference>
<evidence type="ECO:0000313" key="4">
    <source>
        <dbReference type="EMBL" id="MDO1444823.1"/>
    </source>
</evidence>
<dbReference type="CDD" id="cd02440">
    <property type="entry name" value="AdoMet_MTases"/>
    <property type="match status" value="1"/>
</dbReference>